<keyword evidence="7" id="KW-1185">Reference proteome</keyword>
<feature type="domain" description="AMP-dependent synthetase/ligase" evidence="4">
    <location>
        <begin position="104"/>
        <end position="356"/>
    </location>
</feature>
<comment type="caution">
    <text evidence="6">The sequence shown here is derived from an EMBL/GenBank/DDBJ whole genome shotgun (WGS) entry which is preliminary data.</text>
</comment>
<dbReference type="Pfam" id="PF07993">
    <property type="entry name" value="NAD_binding_4"/>
    <property type="match status" value="1"/>
</dbReference>
<keyword evidence="1" id="KW-0596">Phosphopantetheine</keyword>
<keyword evidence="3" id="KW-0472">Membrane</keyword>
<protein>
    <recommendedName>
        <fullName evidence="8">Polyketide synthase phosphopantetheine-binding domain-containing protein</fullName>
    </recommendedName>
</protein>
<dbReference type="InterPro" id="IPR036291">
    <property type="entry name" value="NAD(P)-bd_dom_sf"/>
</dbReference>
<dbReference type="OrthoDB" id="429813at2759"/>
<dbReference type="InterPro" id="IPR036736">
    <property type="entry name" value="ACP-like_sf"/>
</dbReference>
<dbReference type="SUPFAM" id="SSF56801">
    <property type="entry name" value="Acetyl-CoA synthetase-like"/>
    <property type="match status" value="1"/>
</dbReference>
<dbReference type="InterPro" id="IPR013120">
    <property type="entry name" value="FAR_NAD-bd"/>
</dbReference>
<feature type="domain" description="Thioester reductase (TE)" evidence="5">
    <location>
        <begin position="713"/>
        <end position="950"/>
    </location>
</feature>
<organism evidence="6 7">
    <name type="scientific">Hericium alpestre</name>
    <dbReference type="NCBI Taxonomy" id="135208"/>
    <lineage>
        <taxon>Eukaryota</taxon>
        <taxon>Fungi</taxon>
        <taxon>Dikarya</taxon>
        <taxon>Basidiomycota</taxon>
        <taxon>Agaricomycotina</taxon>
        <taxon>Agaricomycetes</taxon>
        <taxon>Russulales</taxon>
        <taxon>Hericiaceae</taxon>
        <taxon>Hericium</taxon>
    </lineage>
</organism>
<dbReference type="SUPFAM" id="SSF51735">
    <property type="entry name" value="NAD(P)-binding Rossmann-fold domains"/>
    <property type="match status" value="1"/>
</dbReference>
<dbReference type="InterPro" id="IPR051414">
    <property type="entry name" value="Adenylate-forming_Reductase"/>
</dbReference>
<dbReference type="Proteomes" id="UP000298061">
    <property type="component" value="Unassembled WGS sequence"/>
</dbReference>
<evidence type="ECO:0008006" key="8">
    <source>
        <dbReference type="Google" id="ProtNLM"/>
    </source>
</evidence>
<evidence type="ECO:0000259" key="5">
    <source>
        <dbReference type="Pfam" id="PF07993"/>
    </source>
</evidence>
<evidence type="ECO:0000256" key="2">
    <source>
        <dbReference type="ARBA" id="ARBA00022553"/>
    </source>
</evidence>
<feature type="transmembrane region" description="Helical" evidence="3">
    <location>
        <begin position="106"/>
        <end position="125"/>
    </location>
</feature>
<dbReference type="InterPro" id="IPR000873">
    <property type="entry name" value="AMP-dep_synth/lig_dom"/>
</dbReference>
<dbReference type="Gene3D" id="3.40.50.720">
    <property type="entry name" value="NAD(P)-binding Rossmann-like Domain"/>
    <property type="match status" value="1"/>
</dbReference>
<dbReference type="AlphaFoldDB" id="A0A4Y9ZNR0"/>
<dbReference type="Gene3D" id="1.10.1200.10">
    <property type="entry name" value="ACP-like"/>
    <property type="match status" value="1"/>
</dbReference>
<name>A0A4Y9ZNR0_9AGAM</name>
<sequence length="1085" mass="119350">MSSAPLSPPPATQALTSSTFRAPPLDKSLTIPELCDWHFVHSPNHTLFSYADPNGTVKDIHWAEAVRAIRRGALFARIKLGSDAGQSGQAAADKPVIGVFATTDSITYYTTVLGLVYAGFVPFLISTRNSAVAVADLLSKTGVSRLLIGVEDSLHEVVDEAMKLLKEQGNVMASVPQVAAPLFGDLYTQDDGEVPAKAAAHSVDSPFVILHSSGSTAFPKPITWTHAWAIQLARTPYYGQRDLTGMRFGSHSVLFFHAMGTALLTWTLSVGVVLTVFEPQSPAHQSTTDSVFAGYLATKVDLPFTVPSMVESWSQNEEYVKHMAGFVGVMAGGGPLNQKVGDYLASKGVDFMHLYGWHVHSYHQNPIRFLTYSLDPTGKDWQYMRINSFYNVAWIPDDEGRQELIIKDGPLITPSVFNSTHDGEPVYATSDLFEPHPTKAGLWRIFGRTDDQIIHSNGEKTNPGPLEHMLNLDPHVRASLMFGRGRFSAGVLVEPAAGYEIDVSDADKVSAFRNLIWPTVEKMNAYAPQHSRVFKEMILVASLKKPFTFTAKHTPRRQAVLKEYDEEIKQIYASIEESAQTDIEAPPAWDIARTAKFVRTVVQKVLEREVSDHEDIFQLGCDSLKATWIRNTILRVLRESTDVQAQKIPGDFIYQHPYVSSLASFLSSLVLGKSEATQSNRAADMVAMVEKYTQNIPQHVPSLPQPQKDTILLTGSTGGLGANILAHLVADPAVARIYAFNRKSSKQSLHDRQVEALRSRGLDTSLASSEKVVLVEADVSQENLGISAELRDELRSSLTHIIHNAWPVDFKLSLGSFEPSIHGLRNLVDLALSSLLPTPSCVAFTGSIGIFQGALERKPVYEVPVQAQTVAAAGYPESKWVGERILEIISEKTTLRAVNIRVGQLSGGVNGAWTTTEWFPSLVRSSVYLGAVPDCPGEVSWVPAELAAAAVSEMRNSPFRTVHLVHPRPVTWSDVAKSWGKALNIPVIPYTEWLARLDKSAESVSPFTDTNDFRVNPALRLLDWYHSAWSDTAVYTTEAMGFPKLLTDNAVKSSPSLAAKDVHRIGERDVFQWVDYWKSVGFIPA</sequence>
<feature type="transmembrane region" description="Helical" evidence="3">
    <location>
        <begin position="253"/>
        <end position="277"/>
    </location>
</feature>
<dbReference type="InterPro" id="IPR042099">
    <property type="entry name" value="ANL_N_sf"/>
</dbReference>
<proteinExistence type="predicted"/>
<dbReference type="PANTHER" id="PTHR43439">
    <property type="entry name" value="PHENYLACETATE-COENZYME A LIGASE"/>
    <property type="match status" value="1"/>
</dbReference>
<gene>
    <name evidence="6" type="ORF">EWM64_g7507</name>
</gene>
<evidence type="ECO:0000313" key="7">
    <source>
        <dbReference type="Proteomes" id="UP000298061"/>
    </source>
</evidence>
<keyword evidence="3" id="KW-1133">Transmembrane helix</keyword>
<accession>A0A4Y9ZNR0</accession>
<dbReference type="EMBL" id="SFCI01001186">
    <property type="protein sequence ID" value="TFY76506.1"/>
    <property type="molecule type" value="Genomic_DNA"/>
</dbReference>
<dbReference type="Pfam" id="PF00501">
    <property type="entry name" value="AMP-binding"/>
    <property type="match status" value="1"/>
</dbReference>
<evidence type="ECO:0000256" key="1">
    <source>
        <dbReference type="ARBA" id="ARBA00022450"/>
    </source>
</evidence>
<dbReference type="SUPFAM" id="SSF47336">
    <property type="entry name" value="ACP-like"/>
    <property type="match status" value="1"/>
</dbReference>
<keyword evidence="3" id="KW-0812">Transmembrane</keyword>
<evidence type="ECO:0000313" key="6">
    <source>
        <dbReference type="EMBL" id="TFY76506.1"/>
    </source>
</evidence>
<dbReference type="PANTHER" id="PTHR43439:SF2">
    <property type="entry name" value="ENZYME, PUTATIVE (JCVI)-RELATED"/>
    <property type="match status" value="1"/>
</dbReference>
<reference evidence="6 7" key="1">
    <citation type="submission" date="2019-02" db="EMBL/GenBank/DDBJ databases">
        <title>Genome sequencing of the rare red list fungi Hericium alpestre (H. flagellum).</title>
        <authorList>
            <person name="Buettner E."/>
            <person name="Kellner H."/>
        </authorList>
    </citation>
    <scope>NUCLEOTIDE SEQUENCE [LARGE SCALE GENOMIC DNA]</scope>
    <source>
        <strain evidence="6 7">DSM 108284</strain>
    </source>
</reference>
<dbReference type="Pfam" id="PF23562">
    <property type="entry name" value="AMP-binding_C_3"/>
    <property type="match status" value="1"/>
</dbReference>
<keyword evidence="2" id="KW-0597">Phosphoprotein</keyword>
<dbReference type="STRING" id="135208.A0A4Y9ZNR0"/>
<dbReference type="Gene3D" id="3.40.50.12780">
    <property type="entry name" value="N-terminal domain of ligase-like"/>
    <property type="match status" value="1"/>
</dbReference>
<evidence type="ECO:0000259" key="4">
    <source>
        <dbReference type="Pfam" id="PF00501"/>
    </source>
</evidence>
<evidence type="ECO:0000256" key="3">
    <source>
        <dbReference type="SAM" id="Phobius"/>
    </source>
</evidence>